<dbReference type="PANTHER" id="PTHR44757:SF2">
    <property type="entry name" value="BIOFILM ARCHITECTURE MAINTENANCE PROTEIN MBAA"/>
    <property type="match status" value="1"/>
</dbReference>
<dbReference type="KEGG" id="sdr:SCD_n02361"/>
<name>S6AMX5_SULDS</name>
<dbReference type="InterPro" id="IPR035919">
    <property type="entry name" value="EAL_sf"/>
</dbReference>
<dbReference type="eggNOG" id="COG5001">
    <property type="taxonomic scope" value="Bacteria"/>
</dbReference>
<dbReference type="HOGENOM" id="CLU_000445_70_50_4"/>
<evidence type="ECO:0000313" key="4">
    <source>
        <dbReference type="EMBL" id="BAN36169.1"/>
    </source>
</evidence>
<dbReference type="PANTHER" id="PTHR44757">
    <property type="entry name" value="DIGUANYLATE CYCLASE DGCP"/>
    <property type="match status" value="1"/>
</dbReference>
<dbReference type="Pfam" id="PF00990">
    <property type="entry name" value="GGDEF"/>
    <property type="match status" value="1"/>
</dbReference>
<dbReference type="Gene3D" id="3.30.70.270">
    <property type="match status" value="1"/>
</dbReference>
<dbReference type="SMART" id="SM00267">
    <property type="entry name" value="GGDEF"/>
    <property type="match status" value="1"/>
</dbReference>
<dbReference type="SUPFAM" id="SSF141868">
    <property type="entry name" value="EAL domain-like"/>
    <property type="match status" value="1"/>
</dbReference>
<keyword evidence="1" id="KW-0472">Membrane</keyword>
<dbReference type="AlphaFoldDB" id="S6AMX5"/>
<dbReference type="InterPro" id="IPR043128">
    <property type="entry name" value="Rev_trsase/Diguanyl_cyclase"/>
</dbReference>
<evidence type="ECO:0000313" key="5">
    <source>
        <dbReference type="Proteomes" id="UP000015559"/>
    </source>
</evidence>
<dbReference type="CDD" id="cd01949">
    <property type="entry name" value="GGDEF"/>
    <property type="match status" value="1"/>
</dbReference>
<dbReference type="Proteomes" id="UP000015559">
    <property type="component" value="Chromosome"/>
</dbReference>
<dbReference type="InterPro" id="IPR052155">
    <property type="entry name" value="Biofilm_reg_signaling"/>
</dbReference>
<feature type="transmembrane region" description="Helical" evidence="1">
    <location>
        <begin position="80"/>
        <end position="99"/>
    </location>
</feature>
<keyword evidence="1" id="KW-1133">Transmembrane helix</keyword>
<dbReference type="OrthoDB" id="9813903at2"/>
<keyword evidence="5" id="KW-1185">Reference proteome</keyword>
<protein>
    <recommendedName>
        <fullName evidence="6">Diguanylate cyclase/phosphodiesterase</fullName>
    </recommendedName>
</protein>
<feature type="transmembrane region" description="Helical" evidence="1">
    <location>
        <begin position="37"/>
        <end position="59"/>
    </location>
</feature>
<evidence type="ECO:0000259" key="3">
    <source>
        <dbReference type="PROSITE" id="PS50887"/>
    </source>
</evidence>
<dbReference type="InterPro" id="IPR000160">
    <property type="entry name" value="GGDEF_dom"/>
</dbReference>
<dbReference type="STRING" id="1163617.SCD_n02361"/>
<dbReference type="InterPro" id="IPR029787">
    <property type="entry name" value="Nucleotide_cyclase"/>
</dbReference>
<accession>S6AMX5</accession>
<dbReference type="PROSITE" id="PS50887">
    <property type="entry name" value="GGDEF"/>
    <property type="match status" value="1"/>
</dbReference>
<feature type="domain" description="GGDEF" evidence="3">
    <location>
        <begin position="216"/>
        <end position="353"/>
    </location>
</feature>
<dbReference type="RefSeq" id="WP_023506982.1">
    <property type="nucleotide sequence ID" value="NC_022357.1"/>
</dbReference>
<proteinExistence type="predicted"/>
<feature type="transmembrane region" description="Helical" evidence="1">
    <location>
        <begin position="12"/>
        <end position="31"/>
    </location>
</feature>
<sequence length="617" mass="71215">MRNKCFYIFLHRQIPVFMALSLLPGLGYLFLGWLNGVFAPAFVWYLLVIAASVWGYSLYRGFDFDAMSENRRDRWYRQCSWFFYAFFLLWTLIFLLYVGQNAYKLHYIAIFTEIGASVVASSLLASDKRLFRPTIFILMVPLIVYFFFIGEWYGYVLTLFACTLTWVLLYAANSAHQLLMQANHQATHDALTGLHNRQYFIEHLQKRMNSLNESGEFSYLLLIDLDHFKNVNDSLGHDVGDRLLQSVVSRLQERVPQGCIVARLGGDEFIIAGSNFVDREACERAALEISEQLIARLKETYVVDQHHMCISASIGVSILSGRSANAHSFIKEADIAMYEVKAKGRDGVFMFNEEMSNRVESHLEIERLLHFALANNEITLHFQPQFDREGRIIGAESLARWNNPTLGSVSPAQFIPIAEQTGLIVELGHYILETGFRTLREWRDEGICLDQFSINISMRQFTHHAFVEQVEDLVQRYLDEELCHKLIFEITESIVAEDIKRVISVMNRLKESGIRFSMDDFGTGYSSLSYLNRLPLDEIKIDRSFVGALDQKEGDRMMVVTILNMANILKLNIVAEGVETAEQLDFLLRYDCHIFQGYYYSKPLPKEQFDAYYRSRA</sequence>
<gene>
    <name evidence="4" type="ORF">SCD_n02361</name>
</gene>
<dbReference type="Gene3D" id="3.20.20.450">
    <property type="entry name" value="EAL domain"/>
    <property type="match status" value="1"/>
</dbReference>
<evidence type="ECO:0000259" key="2">
    <source>
        <dbReference type="PROSITE" id="PS50883"/>
    </source>
</evidence>
<dbReference type="InterPro" id="IPR001633">
    <property type="entry name" value="EAL_dom"/>
</dbReference>
<reference evidence="4 5" key="1">
    <citation type="journal article" date="2012" name="Appl. Environ. Microbiol.">
        <title>Draft genome sequence of a psychrotolerant sulfur-oxidizing bacterium, Sulfuricella denitrificans skB26, and proteomic insights into cold adaptation.</title>
        <authorList>
            <person name="Watanabe T."/>
            <person name="Kojima H."/>
            <person name="Fukui M."/>
        </authorList>
    </citation>
    <scope>NUCLEOTIDE SEQUENCE [LARGE SCALE GENOMIC DNA]</scope>
    <source>
        <strain evidence="5">skB26</strain>
    </source>
</reference>
<dbReference type="NCBIfam" id="TIGR00254">
    <property type="entry name" value="GGDEF"/>
    <property type="match status" value="1"/>
</dbReference>
<evidence type="ECO:0000256" key="1">
    <source>
        <dbReference type="SAM" id="Phobius"/>
    </source>
</evidence>
<dbReference type="CDD" id="cd01948">
    <property type="entry name" value="EAL"/>
    <property type="match status" value="1"/>
</dbReference>
<organism evidence="4 5">
    <name type="scientific">Sulfuricella denitrificans (strain DSM 22764 / NBRC 105220 / skB26)</name>
    <dbReference type="NCBI Taxonomy" id="1163617"/>
    <lineage>
        <taxon>Bacteria</taxon>
        <taxon>Pseudomonadati</taxon>
        <taxon>Pseudomonadota</taxon>
        <taxon>Betaproteobacteria</taxon>
        <taxon>Nitrosomonadales</taxon>
        <taxon>Sulfuricellaceae</taxon>
        <taxon>Sulfuricella</taxon>
    </lineage>
</organism>
<dbReference type="SMART" id="SM00052">
    <property type="entry name" value="EAL"/>
    <property type="match status" value="1"/>
</dbReference>
<feature type="transmembrane region" description="Helical" evidence="1">
    <location>
        <begin position="105"/>
        <end position="125"/>
    </location>
</feature>
<dbReference type="EMBL" id="AP013066">
    <property type="protein sequence ID" value="BAN36169.1"/>
    <property type="molecule type" value="Genomic_DNA"/>
</dbReference>
<dbReference type="Pfam" id="PF00563">
    <property type="entry name" value="EAL"/>
    <property type="match status" value="1"/>
</dbReference>
<feature type="transmembrane region" description="Helical" evidence="1">
    <location>
        <begin position="130"/>
        <end position="148"/>
    </location>
</feature>
<dbReference type="PROSITE" id="PS50883">
    <property type="entry name" value="EAL"/>
    <property type="match status" value="1"/>
</dbReference>
<feature type="domain" description="EAL" evidence="2">
    <location>
        <begin position="362"/>
        <end position="617"/>
    </location>
</feature>
<keyword evidence="1" id="KW-0812">Transmembrane</keyword>
<dbReference type="SUPFAM" id="SSF55073">
    <property type="entry name" value="Nucleotide cyclase"/>
    <property type="match status" value="1"/>
</dbReference>
<evidence type="ECO:0008006" key="6">
    <source>
        <dbReference type="Google" id="ProtNLM"/>
    </source>
</evidence>